<evidence type="ECO:0000256" key="1">
    <source>
        <dbReference type="SAM" id="Phobius"/>
    </source>
</evidence>
<dbReference type="AlphaFoldDB" id="A0A2U2XBK2"/>
<protein>
    <submittedName>
        <fullName evidence="2">Uncharacterized protein</fullName>
    </submittedName>
</protein>
<keyword evidence="1" id="KW-0472">Membrane</keyword>
<proteinExistence type="predicted"/>
<dbReference type="Proteomes" id="UP000245370">
    <property type="component" value="Unassembled WGS sequence"/>
</dbReference>
<accession>A0A2U2XBK2</accession>
<reference evidence="2 3" key="2">
    <citation type="submission" date="2018-05" db="EMBL/GenBank/DDBJ databases">
        <authorList>
            <person name="Lanie J.A."/>
            <person name="Ng W.-L."/>
            <person name="Kazmierczak K.M."/>
            <person name="Andrzejewski T.M."/>
            <person name="Davidsen T.M."/>
            <person name="Wayne K.J."/>
            <person name="Tettelin H."/>
            <person name="Glass J.I."/>
            <person name="Rusch D."/>
            <person name="Podicherti R."/>
            <person name="Tsui H.-C.T."/>
            <person name="Winkler M.E."/>
        </authorList>
    </citation>
    <scope>NUCLEOTIDE SEQUENCE [LARGE SCALE GENOMIC DNA]</scope>
    <source>
        <strain evidence="2 3">C305</strain>
    </source>
</reference>
<comment type="caution">
    <text evidence="2">The sequence shown here is derived from an EMBL/GenBank/DDBJ whole genome shotgun (WGS) entry which is preliminary data.</text>
</comment>
<organism evidence="2 3">
    <name type="scientific">Brumimicrobium oceani</name>
    <dbReference type="NCBI Taxonomy" id="2100725"/>
    <lineage>
        <taxon>Bacteria</taxon>
        <taxon>Pseudomonadati</taxon>
        <taxon>Bacteroidota</taxon>
        <taxon>Flavobacteriia</taxon>
        <taxon>Flavobacteriales</taxon>
        <taxon>Crocinitomicaceae</taxon>
        <taxon>Brumimicrobium</taxon>
    </lineage>
</organism>
<keyword evidence="3" id="KW-1185">Reference proteome</keyword>
<reference evidence="2 3" key="1">
    <citation type="submission" date="2018-05" db="EMBL/GenBank/DDBJ databases">
        <title>Brumimicrobium oceani sp. nov., isolated from coastal sediment.</title>
        <authorList>
            <person name="Kou Y."/>
        </authorList>
    </citation>
    <scope>NUCLEOTIDE SEQUENCE [LARGE SCALE GENOMIC DNA]</scope>
    <source>
        <strain evidence="2 3">C305</strain>
    </source>
</reference>
<gene>
    <name evidence="2" type="ORF">DIT68_10870</name>
</gene>
<keyword evidence="1" id="KW-1133">Transmembrane helix</keyword>
<dbReference type="EMBL" id="QFRJ01000008">
    <property type="protein sequence ID" value="PWH85130.1"/>
    <property type="molecule type" value="Genomic_DNA"/>
</dbReference>
<evidence type="ECO:0000313" key="2">
    <source>
        <dbReference type="EMBL" id="PWH85130.1"/>
    </source>
</evidence>
<keyword evidence="1" id="KW-0812">Transmembrane</keyword>
<feature type="transmembrane region" description="Helical" evidence="1">
    <location>
        <begin position="38"/>
        <end position="58"/>
    </location>
</feature>
<sequence length="66" mass="7691">MRILNKTLLILLVYLSMVGLNSIDRILIKNETIQVSDFSNLMLESLIYASPLILFYLYQIVKEISR</sequence>
<evidence type="ECO:0000313" key="3">
    <source>
        <dbReference type="Proteomes" id="UP000245370"/>
    </source>
</evidence>
<name>A0A2U2XBK2_9FLAO</name>